<organism evidence="2 4">
    <name type="scientific">Mastigocoleus testarum BC008</name>
    <dbReference type="NCBI Taxonomy" id="371196"/>
    <lineage>
        <taxon>Bacteria</taxon>
        <taxon>Bacillati</taxon>
        <taxon>Cyanobacteriota</taxon>
        <taxon>Cyanophyceae</taxon>
        <taxon>Nostocales</taxon>
        <taxon>Hapalosiphonaceae</taxon>
        <taxon>Mastigocoleus</taxon>
    </lineage>
</organism>
<name>A0A0V7ZZY3_9CYAN</name>
<dbReference type="EMBL" id="LMTZ01000006">
    <property type="protein sequence ID" value="KST70044.1"/>
    <property type="molecule type" value="Genomic_DNA"/>
</dbReference>
<keyword evidence="4" id="KW-1185">Reference proteome</keyword>
<comment type="caution">
    <text evidence="2">The sequence shown here is derived from an EMBL/GenBank/DDBJ whole genome shotgun (WGS) entry which is preliminary data.</text>
</comment>
<evidence type="ECO:0000313" key="3">
    <source>
        <dbReference type="EMBL" id="KST70044.1"/>
    </source>
</evidence>
<proteinExistence type="predicted"/>
<feature type="compositionally biased region" description="Basic and acidic residues" evidence="1">
    <location>
        <begin position="451"/>
        <end position="467"/>
    </location>
</feature>
<feature type="compositionally biased region" description="Basic and acidic residues" evidence="1">
    <location>
        <begin position="418"/>
        <end position="442"/>
    </location>
</feature>
<evidence type="ECO:0000313" key="2">
    <source>
        <dbReference type="EMBL" id="KST69905.1"/>
    </source>
</evidence>
<protein>
    <recommendedName>
        <fullName evidence="5">FHA domain containing protein</fullName>
    </recommendedName>
</protein>
<evidence type="ECO:0000256" key="1">
    <source>
        <dbReference type="SAM" id="MobiDB-lite"/>
    </source>
</evidence>
<sequence>MRININFFKYLLLLIILVNLAGCGGKATGKDASVDLSRINAGSQTTHGKLSQQITEVSPPVVIQRLQQKLEVHQPQVRILSPKPEEVLQDNSLKIKFSVKDLPVFKNPRLGLGPHLQVILDNEQYQEVYDLEHPLEISNLSAGTHTLRVFASTPWYESFKNEGAYDQVKFHVFTKSDRNNPDPQLPLLTYSRPEGDYGAEPILLDFYLTNAPLHLVAREKENEKIGDWRIRCTVNGESFILDRWHSLYLKGFKSGKNWVKLEFIDGKGNPVKNVFNSTIRTITYDPKGKDTLAQITRGELKADELLSIIDPKYLVTEPVAKPTPAIKPVPKVEAQRAPATKLTPKVEVETQQAKQPAVSQPAAPSTPKVIPSPTPEVKVIPSPSAPSVAPETPKETLQASPEVIKSPLVESVPQTKKPNPDKIKSEESNQEFKPEPKTELELKPNSQTDTKVTEKAEVPAKSEKADIKAIPQSEQKTSVLEDKSVN</sequence>
<accession>A0A0V7ZZY3</accession>
<dbReference type="EMBL" id="LMTZ01000011">
    <property type="protein sequence ID" value="KST69905.1"/>
    <property type="molecule type" value="Genomic_DNA"/>
</dbReference>
<evidence type="ECO:0008006" key="5">
    <source>
        <dbReference type="Google" id="ProtNLM"/>
    </source>
</evidence>
<reference evidence="2 4" key="1">
    <citation type="journal article" date="2015" name="Genome Announc.">
        <title>Draft Genome of the Euendolithic (true boring) Cyanobacterium Mastigocoleus testarum strain BC008.</title>
        <authorList>
            <person name="Guida B.S."/>
            <person name="Garcia-Pichel F."/>
        </authorList>
    </citation>
    <scope>NUCLEOTIDE SEQUENCE [LARGE SCALE GENOMIC DNA]</scope>
    <source>
        <strain evidence="2 4">BC008</strain>
    </source>
</reference>
<feature type="compositionally biased region" description="Low complexity" evidence="1">
    <location>
        <begin position="381"/>
        <end position="390"/>
    </location>
</feature>
<dbReference type="AlphaFoldDB" id="A0A0V7ZZY3"/>
<dbReference type="OrthoDB" id="421804at2"/>
<feature type="region of interest" description="Disordered" evidence="1">
    <location>
        <begin position="324"/>
        <end position="486"/>
    </location>
</feature>
<dbReference type="Proteomes" id="UP000053372">
    <property type="component" value="Unassembled WGS sequence"/>
</dbReference>
<gene>
    <name evidence="2" type="ORF">BC008_05560</name>
    <name evidence="3" type="ORF">BC008_06275</name>
</gene>
<feature type="compositionally biased region" description="Polar residues" evidence="1">
    <location>
        <begin position="349"/>
        <end position="358"/>
    </location>
</feature>
<evidence type="ECO:0000313" key="4">
    <source>
        <dbReference type="Proteomes" id="UP000053372"/>
    </source>
</evidence>